<proteinExistence type="predicted"/>
<keyword evidence="2" id="KW-1185">Reference proteome</keyword>
<comment type="caution">
    <text evidence="1">The sequence shown here is derived from an EMBL/GenBank/DDBJ whole genome shotgun (WGS) entry which is preliminary data.</text>
</comment>
<gene>
    <name evidence="1" type="ORF">HPP92_027357</name>
</gene>
<dbReference type="OrthoDB" id="2015206at2759"/>
<sequence length="295" mass="33148">MRGVLKRDTRLVPSASLRCFTLAIERPSPSFLIPLAFSLRRQKRLRFEKLKVIRLNLFSSAKAIRSKIFFFCATNSTFCRFFDQLHFVNNADADTLTSLMFCTHLLFSLKKMEDNQSVVVQVPSMAECSTVVDTPLAYNKINSETRIDDLAPSTFSDAIENSNRADTNCTAPEDANGDVVCESLPDNVAAVTTDGDVHESDASIHSHVVNYDSRNAIAHQMVDYQSSGVVKYENEPDVADGSVVEQQFDEVYSAEEERLWNSVRTNCLDFNAWTALLEETEKVAENNILKIHKSI</sequence>
<reference evidence="1 2" key="1">
    <citation type="journal article" date="2020" name="Nat. Food">
        <title>A phased Vanilla planifolia genome enables genetic improvement of flavour and production.</title>
        <authorList>
            <person name="Hasing T."/>
            <person name="Tang H."/>
            <person name="Brym M."/>
            <person name="Khazi F."/>
            <person name="Huang T."/>
            <person name="Chambers A.H."/>
        </authorList>
    </citation>
    <scope>NUCLEOTIDE SEQUENCE [LARGE SCALE GENOMIC DNA]</scope>
    <source>
        <tissue evidence="1">Leaf</tissue>
    </source>
</reference>
<organism evidence="1 2">
    <name type="scientific">Vanilla planifolia</name>
    <name type="common">Vanilla</name>
    <dbReference type="NCBI Taxonomy" id="51239"/>
    <lineage>
        <taxon>Eukaryota</taxon>
        <taxon>Viridiplantae</taxon>
        <taxon>Streptophyta</taxon>
        <taxon>Embryophyta</taxon>
        <taxon>Tracheophyta</taxon>
        <taxon>Spermatophyta</taxon>
        <taxon>Magnoliopsida</taxon>
        <taxon>Liliopsida</taxon>
        <taxon>Asparagales</taxon>
        <taxon>Orchidaceae</taxon>
        <taxon>Vanilloideae</taxon>
        <taxon>Vanilleae</taxon>
        <taxon>Vanilla</taxon>
    </lineage>
</organism>
<evidence type="ECO:0000313" key="1">
    <source>
        <dbReference type="EMBL" id="KAG0449418.1"/>
    </source>
</evidence>
<dbReference type="Proteomes" id="UP000636800">
    <property type="component" value="Unassembled WGS sequence"/>
</dbReference>
<protein>
    <submittedName>
        <fullName evidence="1">Uncharacterized protein</fullName>
    </submittedName>
</protein>
<evidence type="ECO:0000313" key="2">
    <source>
        <dbReference type="Proteomes" id="UP000636800"/>
    </source>
</evidence>
<dbReference type="EMBL" id="JADCNL010000188">
    <property type="protein sequence ID" value="KAG0449418.1"/>
    <property type="molecule type" value="Genomic_DNA"/>
</dbReference>
<accession>A0A835PD99</accession>
<dbReference type="AlphaFoldDB" id="A0A835PD99"/>
<name>A0A835PD99_VANPL</name>